<name>A0A9P7K9J9_9AGAR</name>
<evidence type="ECO:0000256" key="5">
    <source>
        <dbReference type="ARBA" id="ARBA00022801"/>
    </source>
</evidence>
<organism evidence="8 9">
    <name type="scientific">Asterophora parasitica</name>
    <dbReference type="NCBI Taxonomy" id="117018"/>
    <lineage>
        <taxon>Eukaryota</taxon>
        <taxon>Fungi</taxon>
        <taxon>Dikarya</taxon>
        <taxon>Basidiomycota</taxon>
        <taxon>Agaricomycotina</taxon>
        <taxon>Agaricomycetes</taxon>
        <taxon>Agaricomycetidae</taxon>
        <taxon>Agaricales</taxon>
        <taxon>Tricholomatineae</taxon>
        <taxon>Lyophyllaceae</taxon>
        <taxon>Asterophora</taxon>
    </lineage>
</organism>
<dbReference type="PROSITE" id="PS50235">
    <property type="entry name" value="USP_3"/>
    <property type="match status" value="1"/>
</dbReference>
<dbReference type="GO" id="GO:0005829">
    <property type="term" value="C:cytosol"/>
    <property type="evidence" value="ECO:0007669"/>
    <property type="project" value="TreeGrafter"/>
</dbReference>
<dbReference type="InterPro" id="IPR018200">
    <property type="entry name" value="USP_CS"/>
</dbReference>
<dbReference type="Gene3D" id="3.90.70.10">
    <property type="entry name" value="Cysteine proteinases"/>
    <property type="match status" value="1"/>
</dbReference>
<feature type="compositionally biased region" description="Low complexity" evidence="6">
    <location>
        <begin position="525"/>
        <end position="549"/>
    </location>
</feature>
<feature type="compositionally biased region" description="Low complexity" evidence="6">
    <location>
        <begin position="487"/>
        <end position="497"/>
    </location>
</feature>
<feature type="region of interest" description="Disordered" evidence="6">
    <location>
        <begin position="966"/>
        <end position="1065"/>
    </location>
</feature>
<comment type="similarity">
    <text evidence="2">Belongs to the peptidase C19 family.</text>
</comment>
<dbReference type="InterPro" id="IPR038765">
    <property type="entry name" value="Papain-like_cys_pep_sf"/>
</dbReference>
<dbReference type="GO" id="GO:0016579">
    <property type="term" value="P:protein deubiquitination"/>
    <property type="evidence" value="ECO:0007669"/>
    <property type="project" value="InterPro"/>
</dbReference>
<feature type="compositionally biased region" description="Low complexity" evidence="6">
    <location>
        <begin position="1086"/>
        <end position="1095"/>
    </location>
</feature>
<evidence type="ECO:0000313" key="8">
    <source>
        <dbReference type="EMBL" id="KAG5643496.1"/>
    </source>
</evidence>
<comment type="caution">
    <text evidence="8">The sequence shown here is derived from an EMBL/GenBank/DDBJ whole genome shotgun (WGS) entry which is preliminary data.</text>
</comment>
<feature type="region of interest" description="Disordered" evidence="6">
    <location>
        <begin position="774"/>
        <end position="826"/>
    </location>
</feature>
<dbReference type="SUPFAM" id="SSF54001">
    <property type="entry name" value="Cysteine proteinases"/>
    <property type="match status" value="1"/>
</dbReference>
<dbReference type="InterPro" id="IPR050164">
    <property type="entry name" value="Peptidase_C19"/>
</dbReference>
<dbReference type="EMBL" id="JABCKV010000109">
    <property type="protein sequence ID" value="KAG5643496.1"/>
    <property type="molecule type" value="Genomic_DNA"/>
</dbReference>
<keyword evidence="9" id="KW-1185">Reference proteome</keyword>
<proteinExistence type="inferred from homology"/>
<keyword evidence="5" id="KW-0378">Hydrolase</keyword>
<evidence type="ECO:0000259" key="7">
    <source>
        <dbReference type="PROSITE" id="PS50235"/>
    </source>
</evidence>
<dbReference type="InterPro" id="IPR028889">
    <property type="entry name" value="USP"/>
</dbReference>
<protein>
    <recommendedName>
        <fullName evidence="3">ubiquitinyl hydrolase 1</fullName>
        <ecNumber evidence="3">3.4.19.12</ecNumber>
    </recommendedName>
</protein>
<evidence type="ECO:0000256" key="1">
    <source>
        <dbReference type="ARBA" id="ARBA00000707"/>
    </source>
</evidence>
<dbReference type="PANTHER" id="PTHR24006">
    <property type="entry name" value="UBIQUITIN CARBOXYL-TERMINAL HYDROLASE"/>
    <property type="match status" value="1"/>
</dbReference>
<sequence length="1156" mass="123434">MAKARWRFGLPSAQVPSDVSKPVPVPALASADAKKFGLENVCDVSPVLLIALTAMERAVLQQLALYFCTPFRDLMLQSPDPSLAASPPFAPSPSPGPGSSSPAPLVPVRRKPERKPSTTATADLHPPVAPIPSSPQSLFSALRSLFFYISTHPAERGTVSPRAFIEKLKEVNQVFNTTTHQDAHEFLNYLLNRIVEEVEEERARERRATPQPDGGELDLSSSMTTLQSKAPTFASSAGPQSTLVHKLFEGVLTSETRCLTCETVSSRDESFLDLSIDIEQNSSVTACLRQFSASEMLCHTNKFFCDSCCDLQEAEKRMKIKRLPNVLALHLKRFKYQEDLGKYVKLAYRVAFPFELRLFNTVDEMDEADRLYSLFGIVVHIGNGPHHGHYVSIVKTLGTWLLFDDDTVSPIPESDIPKYFGDSPAGSAYVLYYQAADIDGGKLGLRTETNNASASNTSTSNANGHHHANGPTRPPGLAPEPISQQRTSESSSELLPSFFPPSSPSISSPAPIPIPSPTSSPIPPLAQALPSLAATASSSSHSMSSSSSISPPPPLPSTSPLPNSPDGSKVAASMNSLLKSIRKSPSISVRTTSAGAALENAAPPATPTVSAPVPVPPTPTTEDRGDRERDNVHSPRQFEFSASVSSAGSGSDGRPATAHATRVLPVPPLQPVRPVTSGGVVVALGGEDELDTRRRGDKEKERGGRNWFGLTQAHGVMSDPALPSVGSGSTVVEEGSEVHLNVSANGSGKKEKGGTWFGGKRKSFRITEKTFKGLVGSSSSSSHTHEDLPPPSPTSEHTTTSWFRNSLQLPPQRRGSESGGSIAPLISLSKSTPAPILRPLSTSLVAALNNGPRTRLNGDITVSPAPSETSSLEYVSTGVSTPMFAVHPHPHPLPRPPSNGHPLPVPPPRIIASTSTPPTPVITPAHAPGFPHTRTLPATPPQLHTSLTVTPIAPIAPVTPERKKSLASFPVFRSRDKDKDKDKEKEKAKEGKGREKEKEKEKVWDSVVEAPSRAGSEREREGTEERPLPPVPVPGPGPVPSSVHESASVDGHGQRHQRPGSTFGAGSANLVEVLEEPNAPGLASFGSANTSVASSNGGGGGGNSGFKRATRKLSLTAPILGFGKKDKEKEKEREKERERERERMKERAVASSFTRM</sequence>
<feature type="compositionally biased region" description="Low complexity" evidence="6">
    <location>
        <begin position="97"/>
        <end position="107"/>
    </location>
</feature>
<dbReference type="Pfam" id="PF00443">
    <property type="entry name" value="UCH"/>
    <property type="match status" value="1"/>
</dbReference>
<feature type="region of interest" description="Disordered" evidence="6">
    <location>
        <begin position="1082"/>
        <end position="1156"/>
    </location>
</feature>
<evidence type="ECO:0000256" key="2">
    <source>
        <dbReference type="ARBA" id="ARBA00009085"/>
    </source>
</evidence>
<feature type="compositionally biased region" description="Basic and acidic residues" evidence="6">
    <location>
        <begin position="1123"/>
        <end position="1148"/>
    </location>
</feature>
<dbReference type="InterPro" id="IPR001394">
    <property type="entry name" value="Peptidase_C19_UCH"/>
</dbReference>
<reference evidence="8" key="1">
    <citation type="submission" date="2020-07" db="EMBL/GenBank/DDBJ databases">
        <authorList>
            <person name="Nieuwenhuis M."/>
            <person name="Van De Peppel L.J.J."/>
        </authorList>
    </citation>
    <scope>NUCLEOTIDE SEQUENCE</scope>
    <source>
        <strain evidence="8">AP01</strain>
        <tissue evidence="8">Mycelium</tissue>
    </source>
</reference>
<dbReference type="CDD" id="cd02663">
    <property type="entry name" value="Peptidase_C19G"/>
    <property type="match status" value="1"/>
</dbReference>
<reference evidence="8" key="2">
    <citation type="submission" date="2021-10" db="EMBL/GenBank/DDBJ databases">
        <title>Phylogenomics reveals ancestral predisposition of the termite-cultivated fungus Termitomyces towards a domesticated lifestyle.</title>
        <authorList>
            <person name="Auxier B."/>
            <person name="Grum-Grzhimaylo A."/>
            <person name="Cardenas M.E."/>
            <person name="Lodge J.D."/>
            <person name="Laessoe T."/>
            <person name="Pedersen O."/>
            <person name="Smith M.E."/>
            <person name="Kuyper T.W."/>
            <person name="Franco-Molano E.A."/>
            <person name="Baroni T.J."/>
            <person name="Aanen D.K."/>
        </authorList>
    </citation>
    <scope>NUCLEOTIDE SEQUENCE</scope>
    <source>
        <strain evidence="8">AP01</strain>
        <tissue evidence="8">Mycelium</tissue>
    </source>
</reference>
<feature type="compositionally biased region" description="Basic and acidic residues" evidence="6">
    <location>
        <begin position="691"/>
        <end position="704"/>
    </location>
</feature>
<feature type="compositionally biased region" description="Polar residues" evidence="6">
    <location>
        <begin position="573"/>
        <end position="593"/>
    </location>
</feature>
<dbReference type="AlphaFoldDB" id="A0A9P7K9J9"/>
<gene>
    <name evidence="8" type="ORF">DXG03_000737</name>
</gene>
<dbReference type="PANTHER" id="PTHR24006:SF733">
    <property type="entry name" value="RE52890P"/>
    <property type="match status" value="1"/>
</dbReference>
<feature type="region of interest" description="Disordered" evidence="6">
    <location>
        <begin position="82"/>
        <end position="130"/>
    </location>
</feature>
<keyword evidence="4" id="KW-0645">Protease</keyword>
<comment type="catalytic activity">
    <reaction evidence="1">
        <text>Thiol-dependent hydrolysis of ester, thioester, amide, peptide and isopeptide bonds formed by the C-terminal Gly of ubiquitin (a 76-residue protein attached to proteins as an intracellular targeting signal).</text>
        <dbReference type="EC" id="3.4.19.12"/>
    </reaction>
</comment>
<dbReference type="GO" id="GO:0004843">
    <property type="term" value="F:cysteine-type deubiquitinase activity"/>
    <property type="evidence" value="ECO:0007669"/>
    <property type="project" value="UniProtKB-EC"/>
</dbReference>
<evidence type="ECO:0000256" key="3">
    <source>
        <dbReference type="ARBA" id="ARBA00012759"/>
    </source>
</evidence>
<evidence type="ECO:0000313" key="9">
    <source>
        <dbReference type="Proteomes" id="UP000775547"/>
    </source>
</evidence>
<feature type="compositionally biased region" description="Basic and acidic residues" evidence="6">
    <location>
        <begin position="973"/>
        <end position="1004"/>
    </location>
</feature>
<feature type="compositionally biased region" description="Basic and acidic residues" evidence="6">
    <location>
        <begin position="621"/>
        <end position="633"/>
    </location>
</feature>
<dbReference type="GO" id="GO:0006508">
    <property type="term" value="P:proteolysis"/>
    <property type="evidence" value="ECO:0007669"/>
    <property type="project" value="UniProtKB-KW"/>
</dbReference>
<feature type="region of interest" description="Disordered" evidence="6">
    <location>
        <begin position="447"/>
        <end position="705"/>
    </location>
</feature>
<evidence type="ECO:0000256" key="4">
    <source>
        <dbReference type="ARBA" id="ARBA00022670"/>
    </source>
</evidence>
<accession>A0A9P7K9J9</accession>
<dbReference type="EC" id="3.4.19.12" evidence="3"/>
<feature type="compositionally biased region" description="Basic and acidic residues" evidence="6">
    <location>
        <begin position="1015"/>
        <end position="1027"/>
    </location>
</feature>
<dbReference type="Proteomes" id="UP000775547">
    <property type="component" value="Unassembled WGS sequence"/>
</dbReference>
<evidence type="ECO:0000256" key="6">
    <source>
        <dbReference type="SAM" id="MobiDB-lite"/>
    </source>
</evidence>
<dbReference type="GO" id="GO:0005634">
    <property type="term" value="C:nucleus"/>
    <property type="evidence" value="ECO:0007669"/>
    <property type="project" value="TreeGrafter"/>
</dbReference>
<feature type="compositionally biased region" description="Pro residues" evidence="6">
    <location>
        <begin position="510"/>
        <end position="524"/>
    </location>
</feature>
<feature type="compositionally biased region" description="Pro residues" evidence="6">
    <location>
        <begin position="1028"/>
        <end position="1039"/>
    </location>
</feature>
<dbReference type="OrthoDB" id="27652at2759"/>
<feature type="compositionally biased region" description="Low complexity" evidence="6">
    <location>
        <begin position="449"/>
        <end position="463"/>
    </location>
</feature>
<feature type="compositionally biased region" description="Pro residues" evidence="6">
    <location>
        <begin position="550"/>
        <end position="563"/>
    </location>
</feature>
<dbReference type="PROSITE" id="PS00973">
    <property type="entry name" value="USP_2"/>
    <property type="match status" value="1"/>
</dbReference>
<feature type="compositionally biased region" description="Low complexity" evidence="6">
    <location>
        <begin position="594"/>
        <end position="612"/>
    </location>
</feature>
<feature type="domain" description="USP" evidence="7">
    <location>
        <begin position="47"/>
        <end position="436"/>
    </location>
</feature>